<protein>
    <recommendedName>
        <fullName evidence="1">AB hydrolase-1 domain-containing protein</fullName>
    </recommendedName>
</protein>
<dbReference type="InterPro" id="IPR029058">
    <property type="entry name" value="AB_hydrolase_fold"/>
</dbReference>
<accession>A0A8T2ULE5</accession>
<dbReference type="PRINTS" id="PR00111">
    <property type="entry name" value="ABHYDROLASE"/>
</dbReference>
<dbReference type="InterPro" id="IPR000639">
    <property type="entry name" value="Epox_hydrolase-like"/>
</dbReference>
<dbReference type="GO" id="GO:0003824">
    <property type="term" value="F:catalytic activity"/>
    <property type="evidence" value="ECO:0007669"/>
    <property type="project" value="InterPro"/>
</dbReference>
<organism evidence="2 3">
    <name type="scientific">Ceratopteris richardii</name>
    <name type="common">Triangle waterfern</name>
    <dbReference type="NCBI Taxonomy" id="49495"/>
    <lineage>
        <taxon>Eukaryota</taxon>
        <taxon>Viridiplantae</taxon>
        <taxon>Streptophyta</taxon>
        <taxon>Embryophyta</taxon>
        <taxon>Tracheophyta</taxon>
        <taxon>Polypodiopsida</taxon>
        <taxon>Polypodiidae</taxon>
        <taxon>Polypodiales</taxon>
        <taxon>Pteridineae</taxon>
        <taxon>Pteridaceae</taxon>
        <taxon>Parkerioideae</taxon>
        <taxon>Ceratopteris</taxon>
    </lineage>
</organism>
<dbReference type="Pfam" id="PF00561">
    <property type="entry name" value="Abhydrolase_1"/>
    <property type="match status" value="1"/>
</dbReference>
<feature type="domain" description="AB hydrolase-1" evidence="1">
    <location>
        <begin position="60"/>
        <end position="296"/>
    </location>
</feature>
<dbReference type="SUPFAM" id="SSF53474">
    <property type="entry name" value="alpha/beta-Hydrolases"/>
    <property type="match status" value="1"/>
</dbReference>
<dbReference type="OMA" id="YHVARMW"/>
<dbReference type="InterPro" id="IPR052370">
    <property type="entry name" value="Meta-cleavage_hydrolase"/>
</dbReference>
<evidence type="ECO:0000259" key="1">
    <source>
        <dbReference type="Pfam" id="PF00561"/>
    </source>
</evidence>
<dbReference type="EMBL" id="CM035411">
    <property type="protein sequence ID" value="KAH7434174.1"/>
    <property type="molecule type" value="Genomic_DNA"/>
</dbReference>
<gene>
    <name evidence="2" type="ORF">KP509_06G004100</name>
</gene>
<dbReference type="InterPro" id="IPR000073">
    <property type="entry name" value="AB_hydrolase_1"/>
</dbReference>
<name>A0A8T2ULE5_CERRI</name>
<dbReference type="PANTHER" id="PTHR43139:SF52">
    <property type="entry name" value="SI:DKEY-122A22.2"/>
    <property type="match status" value="1"/>
</dbReference>
<dbReference type="Proteomes" id="UP000825935">
    <property type="component" value="Chromosome 6"/>
</dbReference>
<comment type="caution">
    <text evidence="2">The sequence shown here is derived from an EMBL/GenBank/DDBJ whole genome shotgun (WGS) entry which is preliminary data.</text>
</comment>
<evidence type="ECO:0000313" key="2">
    <source>
        <dbReference type="EMBL" id="KAH7434174.1"/>
    </source>
</evidence>
<proteinExistence type="predicted"/>
<dbReference type="Gene3D" id="3.40.50.1820">
    <property type="entry name" value="alpha/beta hydrolase"/>
    <property type="match status" value="1"/>
</dbReference>
<dbReference type="PANTHER" id="PTHR43139">
    <property type="entry name" value="SI:DKEY-122A22.2"/>
    <property type="match status" value="1"/>
</dbReference>
<sequence length="312" mass="35007">MASSGSCFGFSPARWRDRQLTSFFQSCGLQHVSLQVDHQTTIACWCEKTETEEAIDISRPALVLLHGFATSAVWQWYEQVSPLKRNFRIFIPDLVFFGSSTTTSSERSEIFQAQMIAKTMKKMNVSSYSVVGTSYGGFVAYRLAHLFPSTVEKVVIANSGVCITPKDNQELLERAKMGSVEDLLLPRSPQAFRTLSSLSIHRLPPFLFSFLLQSIIQYFYVEGREAKAELLQGITLGLENADALPSVPQQKVLLIWGDHDGIFPPAMAYEIKKHLGEKAELMIISDAAHCVQMEKPKEFNSIVEKFLLNQSP</sequence>
<dbReference type="PRINTS" id="PR00412">
    <property type="entry name" value="EPOXHYDRLASE"/>
</dbReference>
<keyword evidence="3" id="KW-1185">Reference proteome</keyword>
<dbReference type="AlphaFoldDB" id="A0A8T2ULE5"/>
<reference evidence="2" key="1">
    <citation type="submission" date="2021-08" db="EMBL/GenBank/DDBJ databases">
        <title>WGS assembly of Ceratopteris richardii.</title>
        <authorList>
            <person name="Marchant D.B."/>
            <person name="Chen G."/>
            <person name="Jenkins J."/>
            <person name="Shu S."/>
            <person name="Leebens-Mack J."/>
            <person name="Grimwood J."/>
            <person name="Schmutz J."/>
            <person name="Soltis P."/>
            <person name="Soltis D."/>
            <person name="Chen Z.-H."/>
        </authorList>
    </citation>
    <scope>NUCLEOTIDE SEQUENCE</scope>
    <source>
        <strain evidence="2">Whitten #5841</strain>
        <tissue evidence="2">Leaf</tissue>
    </source>
</reference>
<dbReference type="OrthoDB" id="6431331at2759"/>
<evidence type="ECO:0000313" key="3">
    <source>
        <dbReference type="Proteomes" id="UP000825935"/>
    </source>
</evidence>